<proteinExistence type="predicted"/>
<dbReference type="Proteomes" id="UP001401887">
    <property type="component" value="Unassembled WGS sequence"/>
</dbReference>
<protein>
    <submittedName>
        <fullName evidence="1">Uncharacterized protein</fullName>
    </submittedName>
</protein>
<gene>
    <name evidence="1" type="ORF">Dcar01_02260</name>
</gene>
<keyword evidence="2" id="KW-1185">Reference proteome</keyword>
<accession>A0ABP9W8Q9</accession>
<comment type="caution">
    <text evidence="1">The sequence shown here is derived from an EMBL/GenBank/DDBJ whole genome shotgun (WGS) entry which is preliminary data.</text>
</comment>
<organism evidence="1 2">
    <name type="scientific">Deinococcus carri</name>
    <dbReference type="NCBI Taxonomy" id="1211323"/>
    <lineage>
        <taxon>Bacteria</taxon>
        <taxon>Thermotogati</taxon>
        <taxon>Deinococcota</taxon>
        <taxon>Deinococci</taxon>
        <taxon>Deinococcales</taxon>
        <taxon>Deinococcaceae</taxon>
        <taxon>Deinococcus</taxon>
    </lineage>
</organism>
<name>A0ABP9W8Q9_9DEIO</name>
<reference evidence="1 2" key="1">
    <citation type="submission" date="2024-02" db="EMBL/GenBank/DDBJ databases">
        <title>Deinococcus carri NBRC 110142.</title>
        <authorList>
            <person name="Ichikawa N."/>
            <person name="Katano-Makiyama Y."/>
            <person name="Hidaka K."/>
        </authorList>
    </citation>
    <scope>NUCLEOTIDE SEQUENCE [LARGE SCALE GENOMIC DNA]</scope>
    <source>
        <strain evidence="1 2">NBRC 110142</strain>
    </source>
</reference>
<sequence>MLFKKESYFSIIDIVEGARYSYRTNEHHYALYKKHTIPPGMDLHKHFFKVYDFITDTILVHVHDEPEVGPIVVENPVFIPYEKPELGDKAQK</sequence>
<dbReference type="EMBL" id="BAABRP010000008">
    <property type="protein sequence ID" value="GAA5513521.1"/>
    <property type="molecule type" value="Genomic_DNA"/>
</dbReference>
<evidence type="ECO:0000313" key="2">
    <source>
        <dbReference type="Proteomes" id="UP001401887"/>
    </source>
</evidence>
<evidence type="ECO:0000313" key="1">
    <source>
        <dbReference type="EMBL" id="GAA5513521.1"/>
    </source>
</evidence>